<dbReference type="InterPro" id="IPR000315">
    <property type="entry name" value="Znf_B-box"/>
</dbReference>
<dbReference type="SMART" id="SM00336">
    <property type="entry name" value="BBOX"/>
    <property type="match status" value="2"/>
</dbReference>
<keyword evidence="1" id="KW-0862">Zinc</keyword>
<dbReference type="CDD" id="cd11709">
    <property type="entry name" value="SPRY"/>
    <property type="match status" value="1"/>
</dbReference>
<reference evidence="4" key="1">
    <citation type="submission" date="2022-08" db="EMBL/GenBank/DDBJ databases">
        <title>Novel sulfate-reducing endosymbionts in the free-living metamonad Anaeramoeba.</title>
        <authorList>
            <person name="Jerlstrom-Hultqvist J."/>
            <person name="Cepicka I."/>
            <person name="Gallot-Lavallee L."/>
            <person name="Salas-Leiva D."/>
            <person name="Curtis B.A."/>
            <person name="Zahonova K."/>
            <person name="Pipaliya S."/>
            <person name="Dacks J."/>
            <person name="Roger A.J."/>
        </authorList>
    </citation>
    <scope>NUCLEOTIDE SEQUENCE</scope>
    <source>
        <strain evidence="4">Schooner1</strain>
    </source>
</reference>
<accession>A0ABQ8X2L7</accession>
<feature type="coiled-coil region" evidence="2">
    <location>
        <begin position="164"/>
        <end position="202"/>
    </location>
</feature>
<feature type="domain" description="B box-type" evidence="3">
    <location>
        <begin position="87"/>
        <end position="127"/>
    </location>
</feature>
<dbReference type="SUPFAM" id="SSF49899">
    <property type="entry name" value="Concanavalin A-like lectins/glucanases"/>
    <property type="match status" value="1"/>
</dbReference>
<evidence type="ECO:0000313" key="5">
    <source>
        <dbReference type="Proteomes" id="UP001150062"/>
    </source>
</evidence>
<dbReference type="InterPro" id="IPR013320">
    <property type="entry name" value="ConA-like_dom_sf"/>
</dbReference>
<evidence type="ECO:0000256" key="2">
    <source>
        <dbReference type="SAM" id="Coils"/>
    </source>
</evidence>
<dbReference type="Gene3D" id="3.30.160.60">
    <property type="entry name" value="Classic Zinc Finger"/>
    <property type="match status" value="1"/>
</dbReference>
<keyword evidence="1" id="KW-0479">Metal-binding</keyword>
<keyword evidence="2" id="KW-0175">Coiled coil</keyword>
<feature type="domain" description="B box-type" evidence="3">
    <location>
        <begin position="34"/>
        <end position="76"/>
    </location>
</feature>
<keyword evidence="5" id="KW-1185">Reference proteome</keyword>
<evidence type="ECO:0000259" key="3">
    <source>
        <dbReference type="PROSITE" id="PS50119"/>
    </source>
</evidence>
<organism evidence="4 5">
    <name type="scientific">Anaeramoeba flamelloides</name>
    <dbReference type="NCBI Taxonomy" id="1746091"/>
    <lineage>
        <taxon>Eukaryota</taxon>
        <taxon>Metamonada</taxon>
        <taxon>Anaeramoebidae</taxon>
        <taxon>Anaeramoeba</taxon>
    </lineage>
</organism>
<proteinExistence type="predicted"/>
<name>A0ABQ8X2L7_9EUKA</name>
<protein>
    <recommendedName>
        <fullName evidence="3">B box-type domain-containing protein</fullName>
    </recommendedName>
</protein>
<dbReference type="EMBL" id="JAOAOG010000339">
    <property type="protein sequence ID" value="KAJ6226870.1"/>
    <property type="molecule type" value="Genomic_DNA"/>
</dbReference>
<dbReference type="InterPro" id="IPR047153">
    <property type="entry name" value="TRIM45/56/19-like"/>
</dbReference>
<comment type="caution">
    <text evidence="4">The sequence shown here is derived from an EMBL/GenBank/DDBJ whole genome shotgun (WGS) entry which is preliminary data.</text>
</comment>
<dbReference type="PANTHER" id="PTHR25462:SF296">
    <property type="entry name" value="MEIOTIC P26, ISOFORM F"/>
    <property type="match status" value="1"/>
</dbReference>
<dbReference type="Gene3D" id="2.60.120.920">
    <property type="match status" value="1"/>
</dbReference>
<evidence type="ECO:0000313" key="4">
    <source>
        <dbReference type="EMBL" id="KAJ6226870.1"/>
    </source>
</evidence>
<keyword evidence="1" id="KW-0863">Zinc-finger</keyword>
<evidence type="ECO:0000256" key="1">
    <source>
        <dbReference type="PROSITE-ProRule" id="PRU00024"/>
    </source>
</evidence>
<sequence length="551" mass="62850">MSKKDTYPPTGFQQLYSENEIQPDISVSDLCENCLEEKKEVASKFFCLSCKMSFCEECNKTAHTLSVLKKHQRIKIKKGTLEKEEGSLERFCYKHNKNLRVFCFNCEQLICTNCAFSNHEDHEIKTIDIASKQYKLKNLDAVPQTLKRKEDFVTQVQQEKEMITQKLDQRLKDLDEKRDLLIKKIEQVVHNLKETITDEEMKKLKLLFEQEQKEKRNVGLLETAEKNLSRLQSAQRRKDHLEILGYSVLFNHASDISVKSKKETLAAVSGPQKKLSIATQIESLMKMDFVTPFDISKCKIGINSKFGSIGDMMTITLTISNTNYQPSDYVPALIQCHITEQKNNSEMVVTNFVRKQDFQGIFTCTFKPKSVSKYNVTKIVIDGEIILVNEINFEITAYSNCWNPNKKGERIALSNGNRSARFIGGSGRGKDRQIEGVQIMTSGVHTFRLKIDKLSGCMELGVKPPLKKGWVYKVGWTFCLDCAEKHSLGASYRFGKKCKTGDVITMIIDMDKHTLSYKLNDINLGVSSKNISKEVVIAVGIWGINNQISFL</sequence>
<dbReference type="Pfam" id="PF00643">
    <property type="entry name" value="zf-B_box"/>
    <property type="match status" value="1"/>
</dbReference>
<dbReference type="PANTHER" id="PTHR25462">
    <property type="entry name" value="BONUS, ISOFORM C-RELATED"/>
    <property type="match status" value="1"/>
</dbReference>
<gene>
    <name evidence="4" type="ORF">M0813_10406</name>
</gene>
<dbReference type="PROSITE" id="PS50119">
    <property type="entry name" value="ZF_BBOX"/>
    <property type="match status" value="2"/>
</dbReference>
<dbReference type="Proteomes" id="UP001150062">
    <property type="component" value="Unassembled WGS sequence"/>
</dbReference>
<dbReference type="CDD" id="cd19769">
    <property type="entry name" value="Bbox2_TRIM16-like"/>
    <property type="match status" value="1"/>
</dbReference>
<dbReference type="SUPFAM" id="SSF57845">
    <property type="entry name" value="B-box zinc-binding domain"/>
    <property type="match status" value="1"/>
</dbReference>
<dbReference type="InterPro" id="IPR043136">
    <property type="entry name" value="B30.2/SPRY_sf"/>
</dbReference>